<accession>A0ABS6FCA0</accession>
<reference evidence="2 3" key="1">
    <citation type="submission" date="2021-06" db="EMBL/GenBank/DDBJ databases">
        <authorList>
            <person name="Sun Q."/>
            <person name="Li D."/>
        </authorList>
    </citation>
    <scope>NUCLEOTIDE SEQUENCE [LARGE SCALE GENOMIC DNA]</scope>
    <source>
        <strain evidence="2 3">MSJ-2</strain>
    </source>
</reference>
<feature type="domain" description="N-acetyltransferase" evidence="1">
    <location>
        <begin position="318"/>
        <end position="471"/>
    </location>
</feature>
<dbReference type="InterPro" id="IPR000182">
    <property type="entry name" value="GNAT_dom"/>
</dbReference>
<evidence type="ECO:0000313" key="2">
    <source>
        <dbReference type="EMBL" id="MBU5627899.1"/>
    </source>
</evidence>
<dbReference type="Pfam" id="PF09924">
    <property type="entry name" value="LPG_synthase_C"/>
    <property type="match status" value="1"/>
</dbReference>
<sequence>MLIFKKVTNSDGAKLRRYYRNCSYGLCEYSVGTKMMWRDELHPMYAEEAGCLIVKNLHQGQTVFDYPVPGPEGDEDAALTAIETWCLEQGIAPVISVVPDCKAAGLMTRYPYVKISNLRTWRDYLYDADALGTFAGRKYSGQRNHINKFRAACPDAVFRVLTHDDSALIDGFWADYDAVFTKDDKKAKSELRYAKRTMALAGKPWFCAGGMELNGRLISLALGERCGDTLIVHIEKALYGYEGVYPATVQAFAQAFSDGARYSERARYINREDDAADRGLRTSKLQYLPVKLAPKYCFEPANELIHVPQIPELRTQRLTLSAITQEDAEPYYKLCMDRDRNRWWGYDDPAGVEGELCEDSFLRIAQADFEKRRAVNFAVRLEGKMIGEAILYRFDYRGGAELGCRIAPEYAGHGYGTEAFTAVAEWGLYKVHLARIVAKCFHENEASRKMLASCMRPNGQDDTFYYFQKVV</sequence>
<dbReference type="Proteomes" id="UP000787672">
    <property type="component" value="Unassembled WGS sequence"/>
</dbReference>
<name>A0ABS6FCA0_9FIRM</name>
<protein>
    <submittedName>
        <fullName evidence="2">GNAT family N-acetyltransferase</fullName>
    </submittedName>
</protein>
<evidence type="ECO:0000313" key="3">
    <source>
        <dbReference type="Proteomes" id="UP000787672"/>
    </source>
</evidence>
<dbReference type="PANTHER" id="PTHR41373:SF1">
    <property type="entry name" value="PHOSPHATIDYLGLYCEROL LYSYLTRANSFERASE C-TERMINAL DOMAIN-CONTAINING PROTEIN"/>
    <property type="match status" value="1"/>
</dbReference>
<proteinExistence type="predicted"/>
<dbReference type="InterPro" id="IPR024320">
    <property type="entry name" value="LPG_synthase_C"/>
</dbReference>
<gene>
    <name evidence="2" type="ORF">KQI82_13390</name>
</gene>
<comment type="caution">
    <text evidence="2">The sequence shown here is derived from an EMBL/GenBank/DDBJ whole genome shotgun (WGS) entry which is preliminary data.</text>
</comment>
<organism evidence="2 3">
    <name type="scientific">Dysosmobacter acutus</name>
    <dbReference type="NCBI Taxonomy" id="2841504"/>
    <lineage>
        <taxon>Bacteria</taxon>
        <taxon>Bacillati</taxon>
        <taxon>Bacillota</taxon>
        <taxon>Clostridia</taxon>
        <taxon>Eubacteriales</taxon>
        <taxon>Oscillospiraceae</taxon>
        <taxon>Dysosmobacter</taxon>
    </lineage>
</organism>
<dbReference type="InterPro" id="IPR016732">
    <property type="entry name" value="UCP018688"/>
</dbReference>
<dbReference type="PROSITE" id="PS51186">
    <property type="entry name" value="GNAT"/>
    <property type="match status" value="1"/>
</dbReference>
<dbReference type="EMBL" id="JAHLQN010000001">
    <property type="protein sequence ID" value="MBU5627899.1"/>
    <property type="molecule type" value="Genomic_DNA"/>
</dbReference>
<dbReference type="Pfam" id="PF13302">
    <property type="entry name" value="Acetyltransf_3"/>
    <property type="match status" value="1"/>
</dbReference>
<dbReference type="PANTHER" id="PTHR41373">
    <property type="entry name" value="DUF2156 DOMAIN-CONTAINING PROTEIN"/>
    <property type="match status" value="1"/>
</dbReference>
<evidence type="ECO:0000259" key="1">
    <source>
        <dbReference type="PROSITE" id="PS51186"/>
    </source>
</evidence>
<keyword evidence="3" id="KW-1185">Reference proteome</keyword>